<feature type="region of interest" description="Disordered" evidence="1">
    <location>
        <begin position="379"/>
        <end position="440"/>
    </location>
</feature>
<gene>
    <name evidence="2" type="ORF">F2Q69_00020358</name>
</gene>
<feature type="region of interest" description="Disordered" evidence="1">
    <location>
        <begin position="1"/>
        <end position="270"/>
    </location>
</feature>
<evidence type="ECO:0000313" key="2">
    <source>
        <dbReference type="EMBL" id="KAF3537539.1"/>
    </source>
</evidence>
<feature type="compositionally biased region" description="Basic and acidic residues" evidence="1">
    <location>
        <begin position="187"/>
        <end position="225"/>
    </location>
</feature>
<dbReference type="EMBL" id="QGKX02001290">
    <property type="protein sequence ID" value="KAF3537539.1"/>
    <property type="molecule type" value="Genomic_DNA"/>
</dbReference>
<dbReference type="Proteomes" id="UP000712600">
    <property type="component" value="Unassembled WGS sequence"/>
</dbReference>
<feature type="compositionally biased region" description="Polar residues" evidence="1">
    <location>
        <begin position="1"/>
        <end position="13"/>
    </location>
</feature>
<feature type="region of interest" description="Disordered" evidence="1">
    <location>
        <begin position="309"/>
        <end position="329"/>
    </location>
</feature>
<protein>
    <submittedName>
        <fullName evidence="2">Uncharacterized protein</fullName>
    </submittedName>
</protein>
<evidence type="ECO:0000256" key="1">
    <source>
        <dbReference type="SAM" id="MobiDB-lite"/>
    </source>
</evidence>
<accession>A0A8S9Q4H0</accession>
<feature type="compositionally biased region" description="Basic residues" evidence="1">
    <location>
        <begin position="238"/>
        <end position="248"/>
    </location>
</feature>
<proteinExistence type="predicted"/>
<feature type="compositionally biased region" description="Basic residues" evidence="1">
    <location>
        <begin position="410"/>
        <end position="420"/>
    </location>
</feature>
<organism evidence="2 3">
    <name type="scientific">Brassica cretica</name>
    <name type="common">Mustard</name>
    <dbReference type="NCBI Taxonomy" id="69181"/>
    <lineage>
        <taxon>Eukaryota</taxon>
        <taxon>Viridiplantae</taxon>
        <taxon>Streptophyta</taxon>
        <taxon>Embryophyta</taxon>
        <taxon>Tracheophyta</taxon>
        <taxon>Spermatophyta</taxon>
        <taxon>Magnoliopsida</taxon>
        <taxon>eudicotyledons</taxon>
        <taxon>Gunneridae</taxon>
        <taxon>Pentapetalae</taxon>
        <taxon>rosids</taxon>
        <taxon>malvids</taxon>
        <taxon>Brassicales</taxon>
        <taxon>Brassicaceae</taxon>
        <taxon>Brassiceae</taxon>
        <taxon>Brassica</taxon>
    </lineage>
</organism>
<feature type="compositionally biased region" description="Polar residues" evidence="1">
    <location>
        <begin position="51"/>
        <end position="68"/>
    </location>
</feature>
<name>A0A8S9Q4H0_BRACR</name>
<sequence length="540" mass="60317">MDLSQTGTTSSGINDIDPIGSDSGAGVTPTGLTGTNDATETAPTQRVPLIGTSSQDRSLPINQTTVQERTGARTGPSRKGACRASSCKCSGKKSDTPRSIKDDVQPPKHWTVRHSRDPKSPVRTLRRRKFATSTTAGHDPPKLKLQWTKRNQHLTPTPTKHLDPIPERIDGKAGGAKNTSLTTKPLYLRESKYIRDKDLPSSKGHSTEECRASLRNQNENKKTNEEVGEEEEPVTPKSNRKAKATTNKRGREVEYESPNSPPPAPKKRVDMISWGQNSNAIDEIKNQTEVKISFEISVAIRALENPDEVTPPPCITPYNPNTKPPSIKVSNFKRKNKMTKIQPTTKGQHSYTINNSPQNFSTYDLRKYCAFHDRKGHSTEECRASLRNQNKNKKTNEEVGEEEEPVTPKSNRKAKATTNKRGREVEHESPNSPPPASKKRVDMISWGQNSNATDEIKNQTEGKIRFEISVAIRALENPDEVTPPPCITPYNPNTKPPSLKVSNFKRKNKMTKIRELLEKPIQKQDRMQTLNRNLSGGQRH</sequence>
<feature type="compositionally biased region" description="Polar residues" evidence="1">
    <location>
        <begin position="30"/>
        <end position="44"/>
    </location>
</feature>
<reference evidence="2" key="1">
    <citation type="submission" date="2019-12" db="EMBL/GenBank/DDBJ databases">
        <title>Genome sequencing and annotation of Brassica cretica.</title>
        <authorList>
            <person name="Studholme D.J."/>
            <person name="Sarris P."/>
        </authorList>
    </citation>
    <scope>NUCLEOTIDE SEQUENCE</scope>
    <source>
        <strain evidence="2">PFS-109/04</strain>
        <tissue evidence="2">Leaf</tissue>
    </source>
</reference>
<feature type="compositionally biased region" description="Basic and acidic residues" evidence="1">
    <location>
        <begin position="160"/>
        <end position="171"/>
    </location>
</feature>
<dbReference type="AlphaFoldDB" id="A0A8S9Q4H0"/>
<feature type="compositionally biased region" description="Basic and acidic residues" evidence="1">
    <location>
        <begin position="92"/>
        <end position="106"/>
    </location>
</feature>
<evidence type="ECO:0000313" key="3">
    <source>
        <dbReference type="Proteomes" id="UP000712600"/>
    </source>
</evidence>
<comment type="caution">
    <text evidence="2">The sequence shown here is derived from an EMBL/GenBank/DDBJ whole genome shotgun (WGS) entry which is preliminary data.</text>
</comment>